<feature type="transmembrane region" description="Helical" evidence="1">
    <location>
        <begin position="6"/>
        <end position="27"/>
    </location>
</feature>
<feature type="transmembrane region" description="Helical" evidence="1">
    <location>
        <begin position="48"/>
        <end position="66"/>
    </location>
</feature>
<keyword evidence="3" id="KW-1185">Reference proteome</keyword>
<dbReference type="AlphaFoldDB" id="A0AAD5UCA8"/>
<sequence length="288" mass="32025">MSGLPVANVIPLEGGALVSGIVLTLTMTALYEHGLSFDIFNDKGRQKLVTLICMIGGVAGATFYGFNQTKMSFMVTNISVFLLFLCGQYGLVIINHNTVIRLVNSFPVFSKLNMKTVQRLCAPLYLLPWVALIPIYFAFLDTYDKKVPLTVSRWNTEVSKMVFMVLIFSTEVFATFTDILLLKTVTQITGHHSGKAARKNTDMFATYGTVWFFMICDFGLKLLVMNGYPFLFDGITTVTVVALRARANLYYGVMLKKVIESSKTESTSDFVQSTIGGTPMKMQSMSVF</sequence>
<feature type="transmembrane region" description="Helical" evidence="1">
    <location>
        <begin position="78"/>
        <end position="99"/>
    </location>
</feature>
<dbReference type="Proteomes" id="UP001210925">
    <property type="component" value="Unassembled WGS sequence"/>
</dbReference>
<keyword evidence="1" id="KW-0812">Transmembrane</keyword>
<evidence type="ECO:0000313" key="3">
    <source>
        <dbReference type="Proteomes" id="UP001210925"/>
    </source>
</evidence>
<keyword evidence="1" id="KW-0472">Membrane</keyword>
<feature type="transmembrane region" description="Helical" evidence="1">
    <location>
        <begin position="203"/>
        <end position="224"/>
    </location>
</feature>
<gene>
    <name evidence="2" type="ORF">HK103_000516</name>
</gene>
<keyword evidence="1" id="KW-1133">Transmembrane helix</keyword>
<comment type="caution">
    <text evidence="2">The sequence shown here is derived from an EMBL/GenBank/DDBJ whole genome shotgun (WGS) entry which is preliminary data.</text>
</comment>
<reference evidence="2" key="1">
    <citation type="submission" date="2020-05" db="EMBL/GenBank/DDBJ databases">
        <title>Phylogenomic resolution of chytrid fungi.</title>
        <authorList>
            <person name="Stajich J.E."/>
            <person name="Amses K."/>
            <person name="Simmons R."/>
            <person name="Seto K."/>
            <person name="Myers J."/>
            <person name="Bonds A."/>
            <person name="Quandt C.A."/>
            <person name="Barry K."/>
            <person name="Liu P."/>
            <person name="Grigoriev I."/>
            <person name="Longcore J.E."/>
            <person name="James T.Y."/>
        </authorList>
    </citation>
    <scope>NUCLEOTIDE SEQUENCE</scope>
    <source>
        <strain evidence="2">PLAUS21</strain>
    </source>
</reference>
<proteinExistence type="predicted"/>
<evidence type="ECO:0000313" key="2">
    <source>
        <dbReference type="EMBL" id="KAJ3253484.1"/>
    </source>
</evidence>
<evidence type="ECO:0000256" key="1">
    <source>
        <dbReference type="SAM" id="Phobius"/>
    </source>
</evidence>
<feature type="transmembrane region" description="Helical" evidence="1">
    <location>
        <begin position="120"/>
        <end position="140"/>
    </location>
</feature>
<feature type="transmembrane region" description="Helical" evidence="1">
    <location>
        <begin position="160"/>
        <end position="182"/>
    </location>
</feature>
<dbReference type="EMBL" id="JADGKB010000108">
    <property type="protein sequence ID" value="KAJ3253484.1"/>
    <property type="molecule type" value="Genomic_DNA"/>
</dbReference>
<name>A0AAD5UCA8_9FUNG</name>
<organism evidence="2 3">
    <name type="scientific">Boothiomyces macroporosus</name>
    <dbReference type="NCBI Taxonomy" id="261099"/>
    <lineage>
        <taxon>Eukaryota</taxon>
        <taxon>Fungi</taxon>
        <taxon>Fungi incertae sedis</taxon>
        <taxon>Chytridiomycota</taxon>
        <taxon>Chytridiomycota incertae sedis</taxon>
        <taxon>Chytridiomycetes</taxon>
        <taxon>Rhizophydiales</taxon>
        <taxon>Terramycetaceae</taxon>
        <taxon>Boothiomyces</taxon>
    </lineage>
</organism>
<protein>
    <submittedName>
        <fullName evidence="2">Uncharacterized protein</fullName>
    </submittedName>
</protein>
<accession>A0AAD5UCA8</accession>